<evidence type="ECO:0000313" key="3">
    <source>
        <dbReference type="Proteomes" id="UP001244297"/>
    </source>
</evidence>
<dbReference type="InterPro" id="IPR009875">
    <property type="entry name" value="PilZ_domain"/>
</dbReference>
<dbReference type="Pfam" id="PF07238">
    <property type="entry name" value="PilZ"/>
    <property type="match status" value="1"/>
</dbReference>
<dbReference type="EMBL" id="JAUFPT010000097">
    <property type="protein sequence ID" value="MDN3574271.1"/>
    <property type="molecule type" value="Genomic_DNA"/>
</dbReference>
<reference evidence="3" key="1">
    <citation type="journal article" date="2019" name="Int. J. Syst. Evol. Microbiol.">
        <title>The Global Catalogue of Microorganisms (GCM) 10K type strain sequencing project: providing services to taxonomists for standard genome sequencing and annotation.</title>
        <authorList>
            <consortium name="The Broad Institute Genomics Platform"/>
            <consortium name="The Broad Institute Genome Sequencing Center for Infectious Disease"/>
            <person name="Wu L."/>
            <person name="Ma J."/>
        </authorList>
    </citation>
    <scope>NUCLEOTIDE SEQUENCE [LARGE SCALE GENOMIC DNA]</scope>
    <source>
        <strain evidence="3">CECT 7806</strain>
    </source>
</reference>
<protein>
    <submittedName>
        <fullName evidence="2">PilZ domain-containing protein</fullName>
    </submittedName>
</protein>
<dbReference type="SUPFAM" id="SSF141371">
    <property type="entry name" value="PilZ domain-like"/>
    <property type="match status" value="1"/>
</dbReference>
<keyword evidence="3" id="KW-1185">Reference proteome</keyword>
<comment type="caution">
    <text evidence="2">The sequence shown here is derived from an EMBL/GenBank/DDBJ whole genome shotgun (WGS) entry which is preliminary data.</text>
</comment>
<gene>
    <name evidence="2" type="ORF">QWZ18_27150</name>
</gene>
<dbReference type="RefSeq" id="WP_238291139.1">
    <property type="nucleotide sequence ID" value="NZ_BPQS01000032.1"/>
</dbReference>
<feature type="domain" description="PilZ" evidence="1">
    <location>
        <begin position="10"/>
        <end position="93"/>
    </location>
</feature>
<name>A0ABT8AXP9_9HYPH</name>
<accession>A0ABT8AXP9</accession>
<evidence type="ECO:0000313" key="2">
    <source>
        <dbReference type="EMBL" id="MDN3574271.1"/>
    </source>
</evidence>
<sequence length="190" mass="20503">MTQRQAASQYPVVLPALCLRRDGTEFHAVTVDMSTDGLKLRSATLPVMDERLVCNIRGVGATEARVAWVGACDFAVRITSRDPKPGEVARRLIEMSRQQAKSSEDVRIDRRIVPLKTAVQVTLVDSTGVPATILNLSVSGVALQLDAALAIGQEIVVGQRRATVARQIPQGIGAAFIEPLDDAFDEKTVL</sequence>
<proteinExistence type="predicted"/>
<evidence type="ECO:0000259" key="1">
    <source>
        <dbReference type="Pfam" id="PF07238"/>
    </source>
</evidence>
<organism evidence="2 3">
    <name type="scientific">Methylobacterium longum</name>
    <dbReference type="NCBI Taxonomy" id="767694"/>
    <lineage>
        <taxon>Bacteria</taxon>
        <taxon>Pseudomonadati</taxon>
        <taxon>Pseudomonadota</taxon>
        <taxon>Alphaproteobacteria</taxon>
        <taxon>Hyphomicrobiales</taxon>
        <taxon>Methylobacteriaceae</taxon>
        <taxon>Methylobacterium</taxon>
    </lineage>
</organism>
<dbReference type="Proteomes" id="UP001244297">
    <property type="component" value="Unassembled WGS sequence"/>
</dbReference>